<dbReference type="CDD" id="cd06464">
    <property type="entry name" value="ACD_sHsps-like"/>
    <property type="match status" value="1"/>
</dbReference>
<dbReference type="PROSITE" id="PS51203">
    <property type="entry name" value="CS"/>
    <property type="match status" value="1"/>
</dbReference>
<name>A0A1I2LX21_9BACL</name>
<dbReference type="STRING" id="201973.SAMN04488025_10681"/>
<accession>A0A1I2LX21</accession>
<gene>
    <name evidence="5" type="ORF">SAMN04488025_10681</name>
</gene>
<evidence type="ECO:0000256" key="2">
    <source>
        <dbReference type="RuleBase" id="RU003616"/>
    </source>
</evidence>
<dbReference type="EMBL" id="FOOK01000006">
    <property type="protein sequence ID" value="SFF83764.1"/>
    <property type="molecule type" value="Genomic_DNA"/>
</dbReference>
<sequence length="144" mass="17073">MSLVPYDPFRHMENWRQEVERWLSEQPFTGAFPALRMPRMDVYETENEVIVSAELPGLEKKDDVQIDVDEDRLTISGSVQRTQEVQGERMHRRERYTGQFQRTVTLPSRVKSDQARATYRNGILEVRIPKDVTPNRRRVDVEFH</sequence>
<keyword evidence="6" id="KW-1185">Reference proteome</keyword>
<comment type="similarity">
    <text evidence="1 2">Belongs to the small heat shock protein (HSP20) family.</text>
</comment>
<dbReference type="InterPro" id="IPR008978">
    <property type="entry name" value="HSP20-like_chaperone"/>
</dbReference>
<evidence type="ECO:0000256" key="1">
    <source>
        <dbReference type="PROSITE-ProRule" id="PRU00285"/>
    </source>
</evidence>
<dbReference type="AlphaFoldDB" id="A0A1I2LX21"/>
<proteinExistence type="inferred from homology"/>
<reference evidence="5 6" key="1">
    <citation type="submission" date="2016-10" db="EMBL/GenBank/DDBJ databases">
        <authorList>
            <person name="de Groot N.N."/>
        </authorList>
    </citation>
    <scope>NUCLEOTIDE SEQUENCE [LARGE SCALE GENOMIC DNA]</scope>
    <source>
        <strain evidence="5 6">DSM 44945</strain>
    </source>
</reference>
<organism evidence="5 6">
    <name type="scientific">Planifilum fulgidum</name>
    <dbReference type="NCBI Taxonomy" id="201973"/>
    <lineage>
        <taxon>Bacteria</taxon>
        <taxon>Bacillati</taxon>
        <taxon>Bacillota</taxon>
        <taxon>Bacilli</taxon>
        <taxon>Bacillales</taxon>
        <taxon>Thermoactinomycetaceae</taxon>
        <taxon>Planifilum</taxon>
    </lineage>
</organism>
<dbReference type="RefSeq" id="WP_092036519.1">
    <property type="nucleotide sequence ID" value="NZ_FOOK01000006.1"/>
</dbReference>
<dbReference type="OrthoDB" id="1806521at2"/>
<dbReference type="PROSITE" id="PS01031">
    <property type="entry name" value="SHSP"/>
    <property type="match status" value="1"/>
</dbReference>
<dbReference type="InterPro" id="IPR031107">
    <property type="entry name" value="Small_HSP"/>
</dbReference>
<protein>
    <submittedName>
        <fullName evidence="5">HSP20 family protein</fullName>
    </submittedName>
</protein>
<evidence type="ECO:0000259" key="3">
    <source>
        <dbReference type="PROSITE" id="PS01031"/>
    </source>
</evidence>
<dbReference type="InterPro" id="IPR002068">
    <property type="entry name" value="A-crystallin/Hsp20_dom"/>
</dbReference>
<dbReference type="InterPro" id="IPR007052">
    <property type="entry name" value="CS_dom"/>
</dbReference>
<dbReference type="PANTHER" id="PTHR11527">
    <property type="entry name" value="HEAT-SHOCK PROTEIN 20 FAMILY MEMBER"/>
    <property type="match status" value="1"/>
</dbReference>
<dbReference type="Proteomes" id="UP000198661">
    <property type="component" value="Unassembled WGS sequence"/>
</dbReference>
<dbReference type="Gene3D" id="2.60.40.790">
    <property type="match status" value="1"/>
</dbReference>
<evidence type="ECO:0000259" key="4">
    <source>
        <dbReference type="PROSITE" id="PS51203"/>
    </source>
</evidence>
<dbReference type="Pfam" id="PF00011">
    <property type="entry name" value="HSP20"/>
    <property type="match status" value="1"/>
</dbReference>
<evidence type="ECO:0000313" key="6">
    <source>
        <dbReference type="Proteomes" id="UP000198661"/>
    </source>
</evidence>
<feature type="domain" description="SHSP" evidence="3">
    <location>
        <begin position="31"/>
        <end position="144"/>
    </location>
</feature>
<feature type="domain" description="CS" evidence="4">
    <location>
        <begin position="35"/>
        <end position="142"/>
    </location>
</feature>
<dbReference type="SUPFAM" id="SSF49764">
    <property type="entry name" value="HSP20-like chaperones"/>
    <property type="match status" value="1"/>
</dbReference>
<evidence type="ECO:0000313" key="5">
    <source>
        <dbReference type="EMBL" id="SFF83764.1"/>
    </source>
</evidence>